<evidence type="ECO:0000256" key="4">
    <source>
        <dbReference type="ARBA" id="ARBA00022475"/>
    </source>
</evidence>
<evidence type="ECO:0000256" key="3">
    <source>
        <dbReference type="ARBA" id="ARBA00007931"/>
    </source>
</evidence>
<evidence type="ECO:0000256" key="8">
    <source>
        <dbReference type="ARBA" id="ARBA00022801"/>
    </source>
</evidence>
<evidence type="ECO:0000256" key="9">
    <source>
        <dbReference type="ARBA" id="ARBA00022833"/>
    </source>
</evidence>
<keyword evidence="12 13" id="KW-0472">Membrane</keyword>
<comment type="similarity">
    <text evidence="3">Belongs to the peptidase M50B family.</text>
</comment>
<dbReference type="InterPro" id="IPR008915">
    <property type="entry name" value="Peptidase_M50"/>
</dbReference>
<evidence type="ECO:0000313" key="16">
    <source>
        <dbReference type="Proteomes" id="UP001229209"/>
    </source>
</evidence>
<evidence type="ECO:0000256" key="1">
    <source>
        <dbReference type="ARBA" id="ARBA00001947"/>
    </source>
</evidence>
<protein>
    <submittedName>
        <fullName evidence="15">Zn-dependent protease</fullName>
    </submittedName>
</protein>
<keyword evidence="7" id="KW-0479">Metal-binding</keyword>
<evidence type="ECO:0000256" key="12">
    <source>
        <dbReference type="ARBA" id="ARBA00023136"/>
    </source>
</evidence>
<dbReference type="InterPro" id="IPR052348">
    <property type="entry name" value="Metallopeptidase_M50B"/>
</dbReference>
<evidence type="ECO:0000259" key="14">
    <source>
        <dbReference type="Pfam" id="PF02163"/>
    </source>
</evidence>
<keyword evidence="10 13" id="KW-1133">Transmembrane helix</keyword>
<sequence>MNPLAHLQLVGLLLMLFGPIGFAKPVPFNPSNLKHRRLGTILVAAAGPFSNFLLALIALIIWQWVLFDPYSMLGQIIELIALVNVSLCLFNLIPIPPLDGSQILRNLFPDSTQKWFYKLDFYGPFILIILFLIPSVIDNFYIPLINEIVGLLSQAVARL</sequence>
<dbReference type="PANTHER" id="PTHR35864:SF1">
    <property type="entry name" value="ZINC METALLOPROTEASE YWHC-RELATED"/>
    <property type="match status" value="1"/>
</dbReference>
<comment type="cofactor">
    <cofactor evidence="1">
        <name>Zn(2+)</name>
        <dbReference type="ChEBI" id="CHEBI:29105"/>
    </cofactor>
</comment>
<dbReference type="RefSeq" id="WP_165611983.1">
    <property type="nucleotide sequence ID" value="NZ_JAURUO010000008.1"/>
</dbReference>
<dbReference type="InterPro" id="IPR044537">
    <property type="entry name" value="Rip2-like"/>
</dbReference>
<feature type="transmembrane region" description="Helical" evidence="13">
    <location>
        <begin position="115"/>
        <end position="137"/>
    </location>
</feature>
<dbReference type="PANTHER" id="PTHR35864">
    <property type="entry name" value="ZINC METALLOPROTEASE MJ0611-RELATED"/>
    <property type="match status" value="1"/>
</dbReference>
<dbReference type="Proteomes" id="UP001229209">
    <property type="component" value="Unassembled WGS sequence"/>
</dbReference>
<evidence type="ECO:0000256" key="7">
    <source>
        <dbReference type="ARBA" id="ARBA00022723"/>
    </source>
</evidence>
<evidence type="ECO:0000256" key="5">
    <source>
        <dbReference type="ARBA" id="ARBA00022670"/>
    </source>
</evidence>
<evidence type="ECO:0000256" key="6">
    <source>
        <dbReference type="ARBA" id="ARBA00022692"/>
    </source>
</evidence>
<keyword evidence="6 13" id="KW-0812">Transmembrane</keyword>
<feature type="transmembrane region" description="Helical" evidence="13">
    <location>
        <begin position="76"/>
        <end position="95"/>
    </location>
</feature>
<accession>A0ABT9LWM8</accession>
<dbReference type="GO" id="GO:0006508">
    <property type="term" value="P:proteolysis"/>
    <property type="evidence" value="ECO:0007669"/>
    <property type="project" value="UniProtKB-KW"/>
</dbReference>
<evidence type="ECO:0000313" key="15">
    <source>
        <dbReference type="EMBL" id="MDP9728675.1"/>
    </source>
</evidence>
<feature type="domain" description="Peptidase M50" evidence="14">
    <location>
        <begin position="75"/>
        <end position="114"/>
    </location>
</feature>
<comment type="caution">
    <text evidence="15">The sequence shown here is derived from an EMBL/GenBank/DDBJ whole genome shotgun (WGS) entry which is preliminary data.</text>
</comment>
<gene>
    <name evidence="15" type="ORF">J2S04_001626</name>
</gene>
<keyword evidence="8" id="KW-0378">Hydrolase</keyword>
<proteinExistence type="inferred from homology"/>
<evidence type="ECO:0000256" key="10">
    <source>
        <dbReference type="ARBA" id="ARBA00022989"/>
    </source>
</evidence>
<keyword evidence="4" id="KW-1003">Cell membrane</keyword>
<keyword evidence="11" id="KW-0482">Metalloprotease</keyword>
<name>A0ABT9LWM8_9BACL</name>
<evidence type="ECO:0000256" key="11">
    <source>
        <dbReference type="ARBA" id="ARBA00023049"/>
    </source>
</evidence>
<dbReference type="Pfam" id="PF02163">
    <property type="entry name" value="Peptidase_M50"/>
    <property type="match status" value="1"/>
</dbReference>
<evidence type="ECO:0000256" key="2">
    <source>
        <dbReference type="ARBA" id="ARBA00004651"/>
    </source>
</evidence>
<reference evidence="15 16" key="1">
    <citation type="submission" date="2023-07" db="EMBL/GenBank/DDBJ databases">
        <title>Genomic Encyclopedia of Type Strains, Phase IV (KMG-IV): sequencing the most valuable type-strain genomes for metagenomic binning, comparative biology and taxonomic classification.</title>
        <authorList>
            <person name="Goeker M."/>
        </authorList>
    </citation>
    <scope>NUCLEOTIDE SEQUENCE [LARGE SCALE GENOMIC DNA]</scope>
    <source>
        <strain evidence="15 16">DSM 25924</strain>
    </source>
</reference>
<keyword evidence="9" id="KW-0862">Zinc</keyword>
<keyword evidence="5 15" id="KW-0645">Protease</keyword>
<organism evidence="15 16">
    <name type="scientific">Alicyclobacillus tolerans</name>
    <dbReference type="NCBI Taxonomy" id="90970"/>
    <lineage>
        <taxon>Bacteria</taxon>
        <taxon>Bacillati</taxon>
        <taxon>Bacillota</taxon>
        <taxon>Bacilli</taxon>
        <taxon>Bacillales</taxon>
        <taxon>Alicyclobacillaceae</taxon>
        <taxon>Alicyclobacillus</taxon>
    </lineage>
</organism>
<evidence type="ECO:0000256" key="13">
    <source>
        <dbReference type="SAM" id="Phobius"/>
    </source>
</evidence>
<keyword evidence="16" id="KW-1185">Reference proteome</keyword>
<dbReference type="EMBL" id="JAURUO010000008">
    <property type="protein sequence ID" value="MDP9728675.1"/>
    <property type="molecule type" value="Genomic_DNA"/>
</dbReference>
<dbReference type="CDD" id="cd06158">
    <property type="entry name" value="S2P-M50_like_1"/>
    <property type="match status" value="1"/>
</dbReference>
<dbReference type="GO" id="GO:0008233">
    <property type="term" value="F:peptidase activity"/>
    <property type="evidence" value="ECO:0007669"/>
    <property type="project" value="UniProtKB-KW"/>
</dbReference>
<feature type="transmembrane region" description="Helical" evidence="13">
    <location>
        <begin position="39"/>
        <end position="64"/>
    </location>
</feature>
<comment type="subcellular location">
    <subcellularLocation>
        <location evidence="2">Cell membrane</location>
        <topology evidence="2">Multi-pass membrane protein</topology>
    </subcellularLocation>
</comment>